<dbReference type="Proteomes" id="UP000887159">
    <property type="component" value="Unassembled WGS sequence"/>
</dbReference>
<dbReference type="GO" id="GO:0004386">
    <property type="term" value="F:helicase activity"/>
    <property type="evidence" value="ECO:0007669"/>
    <property type="project" value="UniProtKB-KW"/>
</dbReference>
<keyword evidence="1" id="KW-0547">Nucleotide-binding</keyword>
<name>A0A8X6RAI2_TRICX</name>
<comment type="caution">
    <text evidence="1">The sequence shown here is derived from an EMBL/GenBank/DDBJ whole genome shotgun (WGS) entry which is preliminary data.</text>
</comment>
<keyword evidence="1" id="KW-0347">Helicase</keyword>
<dbReference type="AlphaFoldDB" id="A0A8X6RAI2"/>
<protein>
    <submittedName>
        <fullName evidence="1">ATP-dependent DNA helicase</fullName>
    </submittedName>
</protein>
<gene>
    <name evidence="1" type="ORF">TNCV_2576491</name>
</gene>
<reference evidence="1" key="1">
    <citation type="submission" date="2020-08" db="EMBL/GenBank/DDBJ databases">
        <title>Multicomponent nature underlies the extraordinary mechanical properties of spider dragline silk.</title>
        <authorList>
            <person name="Kono N."/>
            <person name="Nakamura H."/>
            <person name="Mori M."/>
            <person name="Yoshida Y."/>
            <person name="Ohtoshi R."/>
            <person name="Malay A.D."/>
            <person name="Moran D.A.P."/>
            <person name="Tomita M."/>
            <person name="Numata K."/>
            <person name="Arakawa K."/>
        </authorList>
    </citation>
    <scope>NUCLEOTIDE SEQUENCE</scope>
</reference>
<evidence type="ECO:0000313" key="1">
    <source>
        <dbReference type="EMBL" id="GFX88942.1"/>
    </source>
</evidence>
<sequence>MLAETWLSNDERLSIPNFDCYVQFKGPGHRTAGVTIYRKQNNSHVATPHMDIIYLQTSGLGIASQGTYMRQNAYLKMDKQ</sequence>
<dbReference type="EMBL" id="BMAU01021062">
    <property type="protein sequence ID" value="GFX88942.1"/>
    <property type="molecule type" value="Genomic_DNA"/>
</dbReference>
<accession>A0A8X6RAI2</accession>
<organism evidence="1 2">
    <name type="scientific">Trichonephila clavipes</name>
    <name type="common">Golden silk orbweaver</name>
    <name type="synonym">Nephila clavipes</name>
    <dbReference type="NCBI Taxonomy" id="2585209"/>
    <lineage>
        <taxon>Eukaryota</taxon>
        <taxon>Metazoa</taxon>
        <taxon>Ecdysozoa</taxon>
        <taxon>Arthropoda</taxon>
        <taxon>Chelicerata</taxon>
        <taxon>Arachnida</taxon>
        <taxon>Araneae</taxon>
        <taxon>Araneomorphae</taxon>
        <taxon>Entelegynae</taxon>
        <taxon>Araneoidea</taxon>
        <taxon>Nephilidae</taxon>
        <taxon>Trichonephila</taxon>
    </lineage>
</organism>
<evidence type="ECO:0000313" key="2">
    <source>
        <dbReference type="Proteomes" id="UP000887159"/>
    </source>
</evidence>
<keyword evidence="1" id="KW-0378">Hydrolase</keyword>
<proteinExistence type="predicted"/>
<keyword evidence="2" id="KW-1185">Reference proteome</keyword>
<keyword evidence="1" id="KW-0067">ATP-binding</keyword>